<gene>
    <name evidence="11" type="ORF">C8P70_11255</name>
</gene>
<feature type="transmembrane region" description="Helical" evidence="10">
    <location>
        <begin position="226"/>
        <end position="249"/>
    </location>
</feature>
<sequence>MDLKIHVSKKNFYWIKWSKIIFCSVLIGFVVGLVTLMFKNLVEEYEHILFSKAQSTKVMFFVLPLMGLGLIYCLRLFVFHNRKNKGISEVLEAVHFKKKLPAYKIPSHFFNGFLTVIFGGATGIEVSTVVATAAMGDLASKKEPIFKKYKKEFMGAAVATGISILFCSPLAGFFFSYENIKKQNSNVFWISHAIGVSIAVLLMFLFDVQPLFELHFLPKIWHLQALPYFFIISLLAGIYGVYMTKIVLFSKQKFPFKNMPVLQFVTASILIGSILFVFPHLYGDGYHTLKSFTSPQTILTFSTGLLMVLVLIKPWITGITLAGGGDGGVFAPSIFGGACLGLMIGIIVKTYFYDDVVLINFVIMGIALTVSATLHAPFTAVFLTCGIFNNYSLILPLLIFVFVSFIVSKKIYPFTVYSISLQKQKR</sequence>
<dbReference type="InterPro" id="IPR050368">
    <property type="entry name" value="ClC-type_chloride_channel"/>
</dbReference>
<accession>A0A4R7EXH0</accession>
<keyword evidence="2" id="KW-0813">Transport</keyword>
<evidence type="ECO:0000256" key="9">
    <source>
        <dbReference type="ARBA" id="ARBA00023303"/>
    </source>
</evidence>
<evidence type="ECO:0000313" key="12">
    <source>
        <dbReference type="Proteomes" id="UP000295215"/>
    </source>
</evidence>
<feature type="transmembrane region" description="Helical" evidence="10">
    <location>
        <begin position="187"/>
        <end position="206"/>
    </location>
</feature>
<keyword evidence="5" id="KW-0406">Ion transport</keyword>
<dbReference type="Pfam" id="PF00654">
    <property type="entry name" value="Voltage_CLC"/>
    <property type="match status" value="1"/>
</dbReference>
<keyword evidence="9" id="KW-0407">Ion channel</keyword>
<evidence type="ECO:0000256" key="5">
    <source>
        <dbReference type="ARBA" id="ARBA00023065"/>
    </source>
</evidence>
<organism evidence="11 12">
    <name type="scientific">Myroides indicus</name>
    <dbReference type="NCBI Taxonomy" id="1323422"/>
    <lineage>
        <taxon>Bacteria</taxon>
        <taxon>Pseudomonadati</taxon>
        <taxon>Bacteroidota</taxon>
        <taxon>Flavobacteriia</taxon>
        <taxon>Flavobacteriales</taxon>
        <taxon>Flavobacteriaceae</taxon>
        <taxon>Myroides</taxon>
    </lineage>
</organism>
<dbReference type="InterPro" id="IPR014743">
    <property type="entry name" value="Cl-channel_core"/>
</dbReference>
<dbReference type="GO" id="GO:0005254">
    <property type="term" value="F:chloride channel activity"/>
    <property type="evidence" value="ECO:0007669"/>
    <property type="project" value="UniProtKB-KW"/>
</dbReference>
<feature type="transmembrane region" description="Helical" evidence="10">
    <location>
        <begin position="298"/>
        <end position="316"/>
    </location>
</feature>
<evidence type="ECO:0000256" key="3">
    <source>
        <dbReference type="ARBA" id="ARBA00022692"/>
    </source>
</evidence>
<feature type="transmembrane region" description="Helical" evidence="10">
    <location>
        <begin position="58"/>
        <end position="78"/>
    </location>
</feature>
<evidence type="ECO:0000256" key="4">
    <source>
        <dbReference type="ARBA" id="ARBA00022989"/>
    </source>
</evidence>
<dbReference type="Proteomes" id="UP000295215">
    <property type="component" value="Unassembled WGS sequence"/>
</dbReference>
<feature type="transmembrane region" description="Helical" evidence="10">
    <location>
        <begin position="358"/>
        <end position="383"/>
    </location>
</feature>
<evidence type="ECO:0000256" key="1">
    <source>
        <dbReference type="ARBA" id="ARBA00004141"/>
    </source>
</evidence>
<evidence type="ECO:0000313" key="11">
    <source>
        <dbReference type="EMBL" id="TDS58224.1"/>
    </source>
</evidence>
<dbReference type="EMBL" id="SOAG01000012">
    <property type="protein sequence ID" value="TDS58224.1"/>
    <property type="molecule type" value="Genomic_DNA"/>
</dbReference>
<comment type="subcellular location">
    <subcellularLocation>
        <location evidence="1">Membrane</location>
        <topology evidence="1">Multi-pass membrane protein</topology>
    </subcellularLocation>
</comment>
<keyword evidence="7" id="KW-0869">Chloride channel</keyword>
<feature type="transmembrane region" description="Helical" evidence="10">
    <location>
        <begin position="20"/>
        <end position="38"/>
    </location>
</feature>
<dbReference type="OrthoDB" id="9812438at2"/>
<dbReference type="Gene3D" id="1.10.3080.10">
    <property type="entry name" value="Clc chloride channel"/>
    <property type="match status" value="1"/>
</dbReference>
<dbReference type="PANTHER" id="PTHR43427">
    <property type="entry name" value="CHLORIDE CHANNEL PROTEIN CLC-E"/>
    <property type="match status" value="1"/>
</dbReference>
<dbReference type="SUPFAM" id="SSF81340">
    <property type="entry name" value="Clc chloride channel"/>
    <property type="match status" value="1"/>
</dbReference>
<feature type="transmembrane region" description="Helical" evidence="10">
    <location>
        <begin position="153"/>
        <end position="175"/>
    </location>
</feature>
<proteinExistence type="predicted"/>
<feature type="transmembrane region" description="Helical" evidence="10">
    <location>
        <begin position="390"/>
        <end position="408"/>
    </location>
</feature>
<evidence type="ECO:0000256" key="6">
    <source>
        <dbReference type="ARBA" id="ARBA00023136"/>
    </source>
</evidence>
<dbReference type="RefSeq" id="WP_133712540.1">
    <property type="nucleotide sequence ID" value="NZ_SOAG01000012.1"/>
</dbReference>
<evidence type="ECO:0000256" key="7">
    <source>
        <dbReference type="ARBA" id="ARBA00023173"/>
    </source>
</evidence>
<keyword evidence="3 10" id="KW-0812">Transmembrane</keyword>
<name>A0A4R7EXH0_9FLAO</name>
<keyword evidence="4 10" id="KW-1133">Transmembrane helix</keyword>
<evidence type="ECO:0000256" key="2">
    <source>
        <dbReference type="ARBA" id="ARBA00022448"/>
    </source>
</evidence>
<comment type="caution">
    <text evidence="11">The sequence shown here is derived from an EMBL/GenBank/DDBJ whole genome shotgun (WGS) entry which is preliminary data.</text>
</comment>
<dbReference type="InterPro" id="IPR001807">
    <property type="entry name" value="ClC"/>
</dbReference>
<feature type="transmembrane region" description="Helical" evidence="10">
    <location>
        <begin position="328"/>
        <end position="352"/>
    </location>
</feature>
<dbReference type="CDD" id="cd00400">
    <property type="entry name" value="Voltage_gated_ClC"/>
    <property type="match status" value="1"/>
</dbReference>
<keyword evidence="12" id="KW-1185">Reference proteome</keyword>
<dbReference type="AlphaFoldDB" id="A0A4R7EXH0"/>
<feature type="transmembrane region" description="Helical" evidence="10">
    <location>
        <begin position="261"/>
        <end position="278"/>
    </location>
</feature>
<dbReference type="PANTHER" id="PTHR43427:SF6">
    <property type="entry name" value="CHLORIDE CHANNEL PROTEIN CLC-E"/>
    <property type="match status" value="1"/>
</dbReference>
<keyword evidence="6 10" id="KW-0472">Membrane</keyword>
<keyword evidence="8" id="KW-0868">Chloride</keyword>
<dbReference type="GO" id="GO:0034707">
    <property type="term" value="C:chloride channel complex"/>
    <property type="evidence" value="ECO:0007669"/>
    <property type="project" value="UniProtKB-KW"/>
</dbReference>
<reference evidence="11 12" key="1">
    <citation type="submission" date="2019-03" db="EMBL/GenBank/DDBJ databases">
        <title>Genomic Encyclopedia of Archaeal and Bacterial Type Strains, Phase II (KMG-II): from individual species to whole genera.</title>
        <authorList>
            <person name="Goeker M."/>
        </authorList>
    </citation>
    <scope>NUCLEOTIDE SEQUENCE [LARGE SCALE GENOMIC DNA]</scope>
    <source>
        <strain evidence="11 12">DSM 28213</strain>
    </source>
</reference>
<dbReference type="PRINTS" id="PR00762">
    <property type="entry name" value="CLCHANNEL"/>
</dbReference>
<evidence type="ECO:0000256" key="10">
    <source>
        <dbReference type="SAM" id="Phobius"/>
    </source>
</evidence>
<protein>
    <submittedName>
        <fullName evidence="11">CIC family chloride channel protein</fullName>
    </submittedName>
</protein>
<evidence type="ECO:0000256" key="8">
    <source>
        <dbReference type="ARBA" id="ARBA00023214"/>
    </source>
</evidence>
<feature type="transmembrane region" description="Helical" evidence="10">
    <location>
        <begin position="109"/>
        <end position="133"/>
    </location>
</feature>